<gene>
    <name evidence="2" type="ORF">FH972_019807</name>
</gene>
<protein>
    <submittedName>
        <fullName evidence="2">Uncharacterized protein</fullName>
    </submittedName>
</protein>
<accession>A0A5N6RRD2</accession>
<evidence type="ECO:0000256" key="1">
    <source>
        <dbReference type="SAM" id="MobiDB-lite"/>
    </source>
</evidence>
<organism evidence="2 3">
    <name type="scientific">Carpinus fangiana</name>
    <dbReference type="NCBI Taxonomy" id="176857"/>
    <lineage>
        <taxon>Eukaryota</taxon>
        <taxon>Viridiplantae</taxon>
        <taxon>Streptophyta</taxon>
        <taxon>Embryophyta</taxon>
        <taxon>Tracheophyta</taxon>
        <taxon>Spermatophyta</taxon>
        <taxon>Magnoliopsida</taxon>
        <taxon>eudicotyledons</taxon>
        <taxon>Gunneridae</taxon>
        <taxon>Pentapetalae</taxon>
        <taxon>rosids</taxon>
        <taxon>fabids</taxon>
        <taxon>Fagales</taxon>
        <taxon>Betulaceae</taxon>
        <taxon>Carpinus</taxon>
    </lineage>
</organism>
<name>A0A5N6RRD2_9ROSI</name>
<evidence type="ECO:0000313" key="2">
    <source>
        <dbReference type="EMBL" id="KAE8124968.1"/>
    </source>
</evidence>
<dbReference type="EMBL" id="CM017328">
    <property type="protein sequence ID" value="KAE8124968.1"/>
    <property type="molecule type" value="Genomic_DNA"/>
</dbReference>
<dbReference type="Proteomes" id="UP000327013">
    <property type="component" value="Chromosome 8"/>
</dbReference>
<feature type="region of interest" description="Disordered" evidence="1">
    <location>
        <begin position="72"/>
        <end position="109"/>
    </location>
</feature>
<sequence>MTTTQQCVLYMVTRRQVQGPTNHQTVASMKNAQQRNEFHQRRYATQEPHKPPEVLMTLEETMRGAHSTFQCISTEPTKSDNPTTTHMPSCSLSHNITKRTITPPAMRAS</sequence>
<feature type="compositionally biased region" description="Polar residues" evidence="1">
    <location>
        <begin position="19"/>
        <end position="35"/>
    </location>
</feature>
<evidence type="ECO:0000313" key="3">
    <source>
        <dbReference type="Proteomes" id="UP000327013"/>
    </source>
</evidence>
<reference evidence="2 3" key="1">
    <citation type="submission" date="2019-06" db="EMBL/GenBank/DDBJ databases">
        <title>A chromosomal-level reference genome of Carpinus fangiana (Coryloideae, Betulaceae).</title>
        <authorList>
            <person name="Yang X."/>
            <person name="Wang Z."/>
            <person name="Zhang L."/>
            <person name="Hao G."/>
            <person name="Liu J."/>
            <person name="Yang Y."/>
        </authorList>
    </citation>
    <scope>NUCLEOTIDE SEQUENCE [LARGE SCALE GENOMIC DNA]</scope>
    <source>
        <strain evidence="2">Cfa_2016G</strain>
        <tissue evidence="2">Leaf</tissue>
    </source>
</reference>
<feature type="compositionally biased region" description="Polar residues" evidence="1">
    <location>
        <begin position="72"/>
        <end position="100"/>
    </location>
</feature>
<feature type="region of interest" description="Disordered" evidence="1">
    <location>
        <begin position="19"/>
        <end position="51"/>
    </location>
</feature>
<dbReference type="AlphaFoldDB" id="A0A5N6RRD2"/>
<keyword evidence="3" id="KW-1185">Reference proteome</keyword>
<proteinExistence type="predicted"/>